<dbReference type="SMART" id="SM00091">
    <property type="entry name" value="PAS"/>
    <property type="match status" value="4"/>
</dbReference>
<dbReference type="SUPFAM" id="SSF55785">
    <property type="entry name" value="PYP-like sensor domain (PAS domain)"/>
    <property type="match status" value="4"/>
</dbReference>
<evidence type="ECO:0000313" key="19">
    <source>
        <dbReference type="EMBL" id="PIW16086.1"/>
    </source>
</evidence>
<evidence type="ECO:0000256" key="3">
    <source>
        <dbReference type="ARBA" id="ARBA00012438"/>
    </source>
</evidence>
<feature type="domain" description="PAC" evidence="18">
    <location>
        <begin position="350"/>
        <end position="403"/>
    </location>
</feature>
<dbReference type="CDD" id="cd16922">
    <property type="entry name" value="HATPase_EvgS-ArcB-TorS-like"/>
    <property type="match status" value="1"/>
</dbReference>
<evidence type="ECO:0000256" key="8">
    <source>
        <dbReference type="ARBA" id="ARBA00022692"/>
    </source>
</evidence>
<evidence type="ECO:0000256" key="11">
    <source>
        <dbReference type="ARBA" id="ARBA00022777"/>
    </source>
</evidence>
<dbReference type="CDD" id="cd00082">
    <property type="entry name" value="HisKA"/>
    <property type="match status" value="1"/>
</dbReference>
<dbReference type="SUPFAM" id="SSF52172">
    <property type="entry name" value="CheY-like"/>
    <property type="match status" value="1"/>
</dbReference>
<evidence type="ECO:0000256" key="12">
    <source>
        <dbReference type="ARBA" id="ARBA00022989"/>
    </source>
</evidence>
<keyword evidence="8" id="KW-0812">Transmembrane</keyword>
<dbReference type="PROSITE" id="PS50113">
    <property type="entry name" value="PAC"/>
    <property type="match status" value="3"/>
</dbReference>
<keyword evidence="4" id="KW-1003">Cell membrane</keyword>
<feature type="domain" description="PAS" evidence="17">
    <location>
        <begin position="532"/>
        <end position="603"/>
    </location>
</feature>
<dbReference type="InterPro" id="IPR001789">
    <property type="entry name" value="Sig_transdc_resp-reg_receiver"/>
</dbReference>
<dbReference type="Pfam" id="PF00989">
    <property type="entry name" value="PAS"/>
    <property type="match status" value="1"/>
</dbReference>
<evidence type="ECO:0000256" key="10">
    <source>
        <dbReference type="ARBA" id="ARBA00022741"/>
    </source>
</evidence>
<dbReference type="GO" id="GO:0000166">
    <property type="term" value="F:nucleotide binding"/>
    <property type="evidence" value="ECO:0007669"/>
    <property type="project" value="UniProtKB-KW"/>
</dbReference>
<evidence type="ECO:0000256" key="4">
    <source>
        <dbReference type="ARBA" id="ARBA00022475"/>
    </source>
</evidence>
<dbReference type="FunFam" id="2.10.70.100:FF:000001">
    <property type="entry name" value="Sensory transduction histidine kinase"/>
    <property type="match status" value="1"/>
</dbReference>
<protein>
    <recommendedName>
        <fullName evidence="3">histidine kinase</fullName>
        <ecNumber evidence="3">2.7.13.3</ecNumber>
    </recommendedName>
</protein>
<dbReference type="InterPro" id="IPR000014">
    <property type="entry name" value="PAS"/>
</dbReference>
<dbReference type="GO" id="GO:0006355">
    <property type="term" value="P:regulation of DNA-templated transcription"/>
    <property type="evidence" value="ECO:0007669"/>
    <property type="project" value="InterPro"/>
</dbReference>
<dbReference type="SMART" id="SM00086">
    <property type="entry name" value="PAC"/>
    <property type="match status" value="3"/>
</dbReference>
<dbReference type="EC" id="2.7.13.3" evidence="3"/>
<keyword evidence="12" id="KW-1133">Transmembrane helix</keyword>
<comment type="subcellular location">
    <subcellularLocation>
        <location evidence="2">Cell inner membrane</location>
        <topology evidence="2">Multi-pass membrane protein</topology>
    </subcellularLocation>
</comment>
<dbReference type="Gene3D" id="3.40.50.2300">
    <property type="match status" value="1"/>
</dbReference>
<dbReference type="PROSITE" id="PS50109">
    <property type="entry name" value="HIS_KIN"/>
    <property type="match status" value="1"/>
</dbReference>
<dbReference type="NCBIfam" id="TIGR00229">
    <property type="entry name" value="sensory_box"/>
    <property type="match status" value="3"/>
</dbReference>
<organism evidence="19 20">
    <name type="scientific">bacterium (Candidatus Blackallbacteria) CG17_big_fil_post_rev_8_21_14_2_50_48_46</name>
    <dbReference type="NCBI Taxonomy" id="2014261"/>
    <lineage>
        <taxon>Bacteria</taxon>
        <taxon>Candidatus Blackallbacteria</taxon>
    </lineage>
</organism>
<keyword evidence="5" id="KW-0997">Cell inner membrane</keyword>
<feature type="domain" description="PAS" evidence="17">
    <location>
        <begin position="30"/>
        <end position="86"/>
    </location>
</feature>
<evidence type="ECO:0000259" key="16">
    <source>
        <dbReference type="PROSITE" id="PS50110"/>
    </source>
</evidence>
<dbReference type="Pfam" id="PF13426">
    <property type="entry name" value="PAS_9"/>
    <property type="match status" value="1"/>
</dbReference>
<dbReference type="Pfam" id="PF02518">
    <property type="entry name" value="HATPase_c"/>
    <property type="match status" value="1"/>
</dbReference>
<sequence length="1282" mass="146538">MSESLSCLFAGSEIAQSVYETLFTMPEILMLILNREGGVSKINQVACEVLGIEASEIIGKNWFQYCLPPEQIESVYDEFLALIDGKREMHSYFENPILNRLTGTETFIGWNNHLLYDAKGDILGVLCSGKKIDSLHYLEEIEKYSPLVFCFLLDIAKNYFKFGFQESILRVLEFIAEQTESKRVEVYLGPQAPNATPNFFWESERSGTQARKTYLHQMDWVSTETLNLQLVLSGKARPYQAIDKWLAQFLSQILQVLILQFHQTLEQTHKENQSAQILQALDEGLLVYDLVGELTLYNPAALRILRVKPESIKTYRLGLNLRKMYYENGEVCSPEDYAACLVLRTGKPCHRQTLGIDLPSGERIWISQNADPLTSAEDGALQGVIVTFRDVTERMSQVKQLQARQRELKEAQRIARLGFWEWDILTHQVHWSPEVYRIIERDPQTYEATYPNFLNLIPAEDKMLVEAAVKNAVEGLQPYDIDHRIILPQGKICYVHDHAEVIRDENGKALKLVGVVQDITERKLTEQALKAEQVRLSLALENVDLGLAEWDLDAQTVYIDPRMAQILGCSPGCTLTHADFQAFYRSDESERISTALRQIIWGEEQSLNLEFWIVRTDGEERFLRVRGKSLCNEQGKPYKIIGLFSDLTDHKRIEEELEEQVSVRTQKLEQALLDKNRRVQELRCLYAIAQRLHENAHTTDLIRDVVALLETGFSEPGLWCFELELPGDTTGCDCANSEPEHEIEIFLDTDLPPGYLRILRGCKQGSEKHVLSQQNLDLLTGVAHLVGQTWKRFFTQEQLLLARAEADKANRSKSLFLANMSHEIRTPLTAIQGFSELLQAELNEPRLIRYLEIVRNNSQVLLALLQDILDLSKVEAGKLVIQPSPLELKGLLQDVYLMYEKSFKDKNLHFELILPEQPVPLINLDEYRLRQILTNLISNALKFTPSGQVSLRLNLLEQTADELSLELIVQDTGLGIPDAFQERLFRPFEQYQANSNQSGSGLGLSISHSLAKLMGGELSYRTSATPGSCFVLRLKHLMIVQERNLTSDLPIDSPVEFEKALVFIVDDIAENREYLQNILQKWGLETQSFSCGDEVLAQAELRLPELILMDLRMPGMSGLDVLKLLKQSERTAQIPVLALTASGLQGEEQKMLAQGFSDYLRKPFQRQALLSSLQHYLSHCLVSNTENKFYENKMNRSEIIDEIEKIWIPACDRLKDSVIINQMNAFASELQYFAVKNDLFALLRFAERLQKMISEYDLVEVPEMMLELKKIFKSKLEKLKST</sequence>
<dbReference type="InterPro" id="IPR036097">
    <property type="entry name" value="HisK_dim/P_sf"/>
</dbReference>
<dbReference type="InterPro" id="IPR013767">
    <property type="entry name" value="PAS_fold"/>
</dbReference>
<evidence type="ECO:0000259" key="15">
    <source>
        <dbReference type="PROSITE" id="PS50109"/>
    </source>
</evidence>
<dbReference type="Gene3D" id="3.30.565.10">
    <property type="entry name" value="Histidine kinase-like ATPase, C-terminal domain"/>
    <property type="match status" value="1"/>
</dbReference>
<keyword evidence="10" id="KW-0547">Nucleotide-binding</keyword>
<comment type="catalytic activity">
    <reaction evidence="1">
        <text>ATP + protein L-histidine = ADP + protein N-phospho-L-histidine.</text>
        <dbReference type="EC" id="2.7.13.3"/>
    </reaction>
</comment>
<accession>A0A2M7G2R3</accession>
<dbReference type="SUPFAM" id="SSF47384">
    <property type="entry name" value="Homodimeric domain of signal transducing histidine kinase"/>
    <property type="match status" value="1"/>
</dbReference>
<dbReference type="InterPro" id="IPR013655">
    <property type="entry name" value="PAS_fold_3"/>
</dbReference>
<dbReference type="InterPro" id="IPR004358">
    <property type="entry name" value="Sig_transdc_His_kin-like_C"/>
</dbReference>
<dbReference type="SMART" id="SM00448">
    <property type="entry name" value="REC"/>
    <property type="match status" value="1"/>
</dbReference>
<dbReference type="PANTHER" id="PTHR43047:SF78">
    <property type="entry name" value="SENSORY_REGULATORY PROTEIN RPFC"/>
    <property type="match status" value="1"/>
</dbReference>
<evidence type="ECO:0000256" key="14">
    <source>
        <dbReference type="PROSITE-ProRule" id="PRU00169"/>
    </source>
</evidence>
<keyword evidence="11" id="KW-0418">Kinase</keyword>
<dbReference type="InterPro" id="IPR000700">
    <property type="entry name" value="PAS-assoc_C"/>
</dbReference>
<dbReference type="PANTHER" id="PTHR43047">
    <property type="entry name" value="TWO-COMPONENT HISTIDINE PROTEIN KINASE"/>
    <property type="match status" value="1"/>
</dbReference>
<dbReference type="InterPro" id="IPR003661">
    <property type="entry name" value="HisK_dim/P_dom"/>
</dbReference>
<reference evidence="19 20" key="1">
    <citation type="submission" date="2017-09" db="EMBL/GenBank/DDBJ databases">
        <title>Depth-based differentiation of microbial function through sediment-hosted aquifers and enrichment of novel symbionts in the deep terrestrial subsurface.</title>
        <authorList>
            <person name="Probst A.J."/>
            <person name="Ladd B."/>
            <person name="Jarett J.K."/>
            <person name="Geller-Mcgrath D.E."/>
            <person name="Sieber C.M."/>
            <person name="Emerson J.B."/>
            <person name="Anantharaman K."/>
            <person name="Thomas B.C."/>
            <person name="Malmstrom R."/>
            <person name="Stieglmeier M."/>
            <person name="Klingl A."/>
            <person name="Woyke T."/>
            <person name="Ryan C.M."/>
            <person name="Banfield J.F."/>
        </authorList>
    </citation>
    <scope>NUCLEOTIDE SEQUENCE [LARGE SCALE GENOMIC DNA]</scope>
    <source>
        <strain evidence="19">CG17_big_fil_post_rev_8_21_14_2_50_48_46</strain>
    </source>
</reference>
<dbReference type="SMART" id="SM00387">
    <property type="entry name" value="HATPase_c"/>
    <property type="match status" value="1"/>
</dbReference>
<dbReference type="CDD" id="cd00130">
    <property type="entry name" value="PAS"/>
    <property type="match status" value="2"/>
</dbReference>
<evidence type="ECO:0000313" key="20">
    <source>
        <dbReference type="Proteomes" id="UP000231019"/>
    </source>
</evidence>
<dbReference type="PROSITE" id="PS50110">
    <property type="entry name" value="RESPONSE_REGULATORY"/>
    <property type="match status" value="1"/>
</dbReference>
<feature type="domain" description="PAS" evidence="17">
    <location>
        <begin position="270"/>
        <end position="312"/>
    </location>
</feature>
<dbReference type="InterPro" id="IPR011006">
    <property type="entry name" value="CheY-like_superfamily"/>
</dbReference>
<feature type="domain" description="Histidine kinase" evidence="15">
    <location>
        <begin position="819"/>
        <end position="1038"/>
    </location>
</feature>
<feature type="domain" description="Response regulatory" evidence="16">
    <location>
        <begin position="1061"/>
        <end position="1177"/>
    </location>
</feature>
<evidence type="ECO:0000256" key="9">
    <source>
        <dbReference type="ARBA" id="ARBA00022737"/>
    </source>
</evidence>
<dbReference type="EMBL" id="PFFQ01000041">
    <property type="protein sequence ID" value="PIW16086.1"/>
    <property type="molecule type" value="Genomic_DNA"/>
</dbReference>
<dbReference type="SUPFAM" id="SSF55874">
    <property type="entry name" value="ATPase domain of HSP90 chaperone/DNA topoisomerase II/histidine kinase"/>
    <property type="match status" value="1"/>
</dbReference>
<evidence type="ECO:0000256" key="2">
    <source>
        <dbReference type="ARBA" id="ARBA00004429"/>
    </source>
</evidence>
<proteinExistence type="predicted"/>
<dbReference type="PRINTS" id="PR00344">
    <property type="entry name" value="BCTRLSENSOR"/>
</dbReference>
<dbReference type="Pfam" id="PF00512">
    <property type="entry name" value="HisKA"/>
    <property type="match status" value="1"/>
</dbReference>
<dbReference type="Gene3D" id="2.10.70.100">
    <property type="match status" value="1"/>
</dbReference>
<keyword evidence="7" id="KW-0808">Transferase</keyword>
<evidence type="ECO:0000256" key="13">
    <source>
        <dbReference type="ARBA" id="ARBA00023136"/>
    </source>
</evidence>
<dbReference type="CDD" id="cd17546">
    <property type="entry name" value="REC_hyHK_CKI1_RcsC-like"/>
    <property type="match status" value="1"/>
</dbReference>
<evidence type="ECO:0000256" key="5">
    <source>
        <dbReference type="ARBA" id="ARBA00022519"/>
    </source>
</evidence>
<evidence type="ECO:0000259" key="17">
    <source>
        <dbReference type="PROSITE" id="PS50112"/>
    </source>
</evidence>
<gene>
    <name evidence="19" type="ORF">COW36_15355</name>
</gene>
<keyword evidence="6 14" id="KW-0597">Phosphoprotein</keyword>
<dbReference type="GO" id="GO:0000155">
    <property type="term" value="F:phosphorelay sensor kinase activity"/>
    <property type="evidence" value="ECO:0007669"/>
    <property type="project" value="InterPro"/>
</dbReference>
<feature type="domain" description="PAC" evidence="18">
    <location>
        <begin position="479"/>
        <end position="531"/>
    </location>
</feature>
<feature type="modified residue" description="4-aspartylphosphate" evidence="14">
    <location>
        <position position="1110"/>
    </location>
</feature>
<dbReference type="InterPro" id="IPR005467">
    <property type="entry name" value="His_kinase_dom"/>
</dbReference>
<dbReference type="InterPro" id="IPR001610">
    <property type="entry name" value="PAC"/>
</dbReference>
<dbReference type="InterPro" id="IPR036890">
    <property type="entry name" value="HATPase_C_sf"/>
</dbReference>
<evidence type="ECO:0000256" key="7">
    <source>
        <dbReference type="ARBA" id="ARBA00022679"/>
    </source>
</evidence>
<dbReference type="InterPro" id="IPR003594">
    <property type="entry name" value="HATPase_dom"/>
</dbReference>
<feature type="domain" description="PAC" evidence="18">
    <location>
        <begin position="607"/>
        <end position="659"/>
    </location>
</feature>
<dbReference type="Pfam" id="PF08447">
    <property type="entry name" value="PAS_3"/>
    <property type="match status" value="2"/>
</dbReference>
<dbReference type="PROSITE" id="PS50112">
    <property type="entry name" value="PAS"/>
    <property type="match status" value="3"/>
</dbReference>
<keyword evidence="9" id="KW-0677">Repeat</keyword>
<dbReference type="InterPro" id="IPR035965">
    <property type="entry name" value="PAS-like_dom_sf"/>
</dbReference>
<dbReference type="SMART" id="SM00388">
    <property type="entry name" value="HisKA"/>
    <property type="match status" value="1"/>
</dbReference>
<keyword evidence="13" id="KW-0472">Membrane</keyword>
<dbReference type="Gene3D" id="3.30.450.20">
    <property type="entry name" value="PAS domain"/>
    <property type="match status" value="4"/>
</dbReference>
<dbReference type="Proteomes" id="UP000231019">
    <property type="component" value="Unassembled WGS sequence"/>
</dbReference>
<evidence type="ECO:0000259" key="18">
    <source>
        <dbReference type="PROSITE" id="PS50113"/>
    </source>
</evidence>
<comment type="caution">
    <text evidence="19">The sequence shown here is derived from an EMBL/GenBank/DDBJ whole genome shotgun (WGS) entry which is preliminary data.</text>
</comment>
<dbReference type="Gene3D" id="1.10.287.130">
    <property type="match status" value="1"/>
</dbReference>
<dbReference type="GO" id="GO:0005886">
    <property type="term" value="C:plasma membrane"/>
    <property type="evidence" value="ECO:0007669"/>
    <property type="project" value="UniProtKB-SubCell"/>
</dbReference>
<evidence type="ECO:0000256" key="1">
    <source>
        <dbReference type="ARBA" id="ARBA00000085"/>
    </source>
</evidence>
<dbReference type="Pfam" id="PF00072">
    <property type="entry name" value="Response_reg"/>
    <property type="match status" value="1"/>
</dbReference>
<name>A0A2M7G2R3_9BACT</name>
<evidence type="ECO:0000256" key="6">
    <source>
        <dbReference type="ARBA" id="ARBA00022553"/>
    </source>
</evidence>